<evidence type="ECO:0000313" key="2">
    <source>
        <dbReference type="Proteomes" id="UP001497535"/>
    </source>
</evidence>
<proteinExistence type="predicted"/>
<dbReference type="Proteomes" id="UP001497535">
    <property type="component" value="Unassembled WGS sequence"/>
</dbReference>
<sequence length="45" mass="5589">MIEQATMAYLKLLERHQAQKIFNEIYNERRTMIMQQLEKGEKIYR</sequence>
<dbReference type="EMBL" id="CAVMJV010000225">
    <property type="protein sequence ID" value="CAK5126404.1"/>
    <property type="molecule type" value="Genomic_DNA"/>
</dbReference>
<name>A0ACB1B8J4_MELEN</name>
<protein>
    <submittedName>
        <fullName evidence="1">Uncharacterized protein</fullName>
    </submittedName>
</protein>
<keyword evidence="2" id="KW-1185">Reference proteome</keyword>
<reference evidence="1" key="1">
    <citation type="submission" date="2023-11" db="EMBL/GenBank/DDBJ databases">
        <authorList>
            <person name="Poullet M."/>
        </authorList>
    </citation>
    <scope>NUCLEOTIDE SEQUENCE</scope>
    <source>
        <strain evidence="1">E1834</strain>
    </source>
</reference>
<accession>A0ACB1B8J4</accession>
<evidence type="ECO:0000313" key="1">
    <source>
        <dbReference type="EMBL" id="CAK5126404.1"/>
    </source>
</evidence>
<organism evidence="1 2">
    <name type="scientific">Meloidogyne enterolobii</name>
    <name type="common">Root-knot nematode worm</name>
    <name type="synonym">Meloidogyne mayaguensis</name>
    <dbReference type="NCBI Taxonomy" id="390850"/>
    <lineage>
        <taxon>Eukaryota</taxon>
        <taxon>Metazoa</taxon>
        <taxon>Ecdysozoa</taxon>
        <taxon>Nematoda</taxon>
        <taxon>Chromadorea</taxon>
        <taxon>Rhabditida</taxon>
        <taxon>Tylenchina</taxon>
        <taxon>Tylenchomorpha</taxon>
        <taxon>Tylenchoidea</taxon>
        <taxon>Meloidogynidae</taxon>
        <taxon>Meloidogyninae</taxon>
        <taxon>Meloidogyne</taxon>
    </lineage>
</organism>
<gene>
    <name evidence="1" type="ORF">MENTE1834_LOCUS48275</name>
</gene>
<comment type="caution">
    <text evidence="1">The sequence shown here is derived from an EMBL/GenBank/DDBJ whole genome shotgun (WGS) entry which is preliminary data.</text>
</comment>